<feature type="repeat" description="PPR" evidence="3">
    <location>
        <begin position="317"/>
        <end position="351"/>
    </location>
</feature>
<dbReference type="InterPro" id="IPR011990">
    <property type="entry name" value="TPR-like_helical_dom_sf"/>
</dbReference>
<sequence length="499" mass="55674">MFKLKPHHHFTFFSSYTSFLRALFLSSPMSYTAASNHFSLVVNTHASHYTQRSFLSLLRSCLSLSEPLKSKQIHCLILKSGFLSYSHISTALIYTYSKFGFVRDARMLFDEIPQRDLVLWNVMVSCYSQNGFGKEAFELFRSMRHNGFTGDEFTLSILIQACISLGSEMGSAAHGLVFCSGLSADIVVCTSLVDMYAKSCQIKDARRVFDAMMIRNVISWNAIIVAYGHESNIREAMLLLSQMLREGFKPDDLTMSSILSSCAHSTVPNEFFQVHGHVLKNGFNAFKSVCNALILAYAKNGFIKQAFNVFDITPDPDLVTWSSMVSSCAYHGLHREAIGMFDKLLQQGIQPDGIAFLGVLSVCAHAGLVELGLEYFTSMKEQYHIKPNLEHYACLIDLLGRAGRLNDAYHLLEKMPVGTNGDVLGAFLGACREQGNTSLAKQVICELFNLEPNKPVNYALLSNLYSLVGSWDEVAGIRENMMENCGNKVPGYSRTEIVR</sequence>
<keyword evidence="1" id="KW-0677">Repeat</keyword>
<organism evidence="4 5">
    <name type="scientific">Rhynchospora breviuscula</name>
    <dbReference type="NCBI Taxonomy" id="2022672"/>
    <lineage>
        <taxon>Eukaryota</taxon>
        <taxon>Viridiplantae</taxon>
        <taxon>Streptophyta</taxon>
        <taxon>Embryophyta</taxon>
        <taxon>Tracheophyta</taxon>
        <taxon>Spermatophyta</taxon>
        <taxon>Magnoliopsida</taxon>
        <taxon>Liliopsida</taxon>
        <taxon>Poales</taxon>
        <taxon>Cyperaceae</taxon>
        <taxon>Cyperoideae</taxon>
        <taxon>Rhynchosporeae</taxon>
        <taxon>Rhynchospora</taxon>
    </lineage>
</organism>
<keyword evidence="5" id="KW-1185">Reference proteome</keyword>
<dbReference type="EMBL" id="JAMQYH010000001">
    <property type="protein sequence ID" value="KAJ1701908.1"/>
    <property type="molecule type" value="Genomic_DNA"/>
</dbReference>
<protein>
    <recommendedName>
        <fullName evidence="6">Pentatricopeptide repeat-containing protein</fullName>
    </recommendedName>
</protein>
<evidence type="ECO:0000313" key="4">
    <source>
        <dbReference type="EMBL" id="KAJ1701908.1"/>
    </source>
</evidence>
<dbReference type="Pfam" id="PF01535">
    <property type="entry name" value="PPR"/>
    <property type="match status" value="4"/>
</dbReference>
<dbReference type="GO" id="GO:0003723">
    <property type="term" value="F:RNA binding"/>
    <property type="evidence" value="ECO:0007669"/>
    <property type="project" value="InterPro"/>
</dbReference>
<comment type="caution">
    <text evidence="4">The sequence shown here is derived from an EMBL/GenBank/DDBJ whole genome shotgun (WGS) entry which is preliminary data.</text>
</comment>
<evidence type="ECO:0000256" key="1">
    <source>
        <dbReference type="ARBA" id="ARBA00022737"/>
    </source>
</evidence>
<dbReference type="PROSITE" id="PS51375">
    <property type="entry name" value="PPR"/>
    <property type="match status" value="3"/>
</dbReference>
<dbReference type="AlphaFoldDB" id="A0A9Q0HY60"/>
<dbReference type="Proteomes" id="UP001151287">
    <property type="component" value="Unassembled WGS sequence"/>
</dbReference>
<dbReference type="SUPFAM" id="SSF48452">
    <property type="entry name" value="TPR-like"/>
    <property type="match status" value="1"/>
</dbReference>
<dbReference type="InterPro" id="IPR002885">
    <property type="entry name" value="PPR_rpt"/>
</dbReference>
<evidence type="ECO:0000313" key="5">
    <source>
        <dbReference type="Proteomes" id="UP001151287"/>
    </source>
</evidence>
<evidence type="ECO:0000256" key="3">
    <source>
        <dbReference type="PROSITE-ProRule" id="PRU00708"/>
    </source>
</evidence>
<name>A0A9Q0HY60_9POAL</name>
<dbReference type="InterPro" id="IPR046848">
    <property type="entry name" value="E_motif"/>
</dbReference>
<feature type="repeat" description="PPR" evidence="3">
    <location>
        <begin position="216"/>
        <end position="250"/>
    </location>
</feature>
<dbReference type="Pfam" id="PF13041">
    <property type="entry name" value="PPR_2"/>
    <property type="match status" value="2"/>
</dbReference>
<accession>A0A9Q0HY60</accession>
<proteinExistence type="predicted"/>
<dbReference type="FunFam" id="1.25.40.10:FF:000285">
    <property type="entry name" value="Pentatricopeptide repeat-containing protein, chloroplastic"/>
    <property type="match status" value="1"/>
</dbReference>
<keyword evidence="2" id="KW-0809">Transit peptide</keyword>
<gene>
    <name evidence="4" type="ORF">LUZ63_001687</name>
</gene>
<dbReference type="Pfam" id="PF12854">
    <property type="entry name" value="PPR_1"/>
    <property type="match status" value="1"/>
</dbReference>
<dbReference type="InterPro" id="IPR046960">
    <property type="entry name" value="PPR_At4g14850-like_plant"/>
</dbReference>
<dbReference type="OrthoDB" id="185373at2759"/>
<evidence type="ECO:0000256" key="2">
    <source>
        <dbReference type="ARBA" id="ARBA00022946"/>
    </source>
</evidence>
<feature type="repeat" description="PPR" evidence="3">
    <location>
        <begin position="116"/>
        <end position="150"/>
    </location>
</feature>
<evidence type="ECO:0008006" key="6">
    <source>
        <dbReference type="Google" id="ProtNLM"/>
    </source>
</evidence>
<reference evidence="4" key="1">
    <citation type="journal article" date="2022" name="Cell">
        <title>Repeat-based holocentromeres influence genome architecture and karyotype evolution.</title>
        <authorList>
            <person name="Hofstatter P.G."/>
            <person name="Thangavel G."/>
            <person name="Lux T."/>
            <person name="Neumann P."/>
            <person name="Vondrak T."/>
            <person name="Novak P."/>
            <person name="Zhang M."/>
            <person name="Costa L."/>
            <person name="Castellani M."/>
            <person name="Scott A."/>
            <person name="Toegelov H."/>
            <person name="Fuchs J."/>
            <person name="Mata-Sucre Y."/>
            <person name="Dias Y."/>
            <person name="Vanzela A.L.L."/>
            <person name="Huettel B."/>
            <person name="Almeida C.C.S."/>
            <person name="Simkova H."/>
            <person name="Souza G."/>
            <person name="Pedrosa-Harand A."/>
            <person name="Macas J."/>
            <person name="Mayer K.F.X."/>
            <person name="Houben A."/>
            <person name="Marques A."/>
        </authorList>
    </citation>
    <scope>NUCLEOTIDE SEQUENCE</scope>
    <source>
        <strain evidence="4">RhyBre1mFocal</strain>
    </source>
</reference>
<dbReference type="FunFam" id="1.25.40.10:FF:001093">
    <property type="entry name" value="Pentatricopeptide repeat-containing protein At2g34400"/>
    <property type="match status" value="1"/>
</dbReference>
<dbReference type="FunFam" id="1.25.40.10:FF:000196">
    <property type="entry name" value="Pentatricopeptide repeat-containing protein At4g14850"/>
    <property type="match status" value="1"/>
</dbReference>
<dbReference type="PANTHER" id="PTHR47926">
    <property type="entry name" value="PENTATRICOPEPTIDE REPEAT-CONTAINING PROTEIN"/>
    <property type="match status" value="1"/>
</dbReference>
<dbReference type="PANTHER" id="PTHR47926:SF511">
    <property type="entry name" value="PENTATRICOPEPTIDE REPEAT-CONTAINING PROTEIN"/>
    <property type="match status" value="1"/>
</dbReference>
<dbReference type="NCBIfam" id="TIGR00756">
    <property type="entry name" value="PPR"/>
    <property type="match status" value="4"/>
</dbReference>
<dbReference type="GO" id="GO:0009451">
    <property type="term" value="P:RNA modification"/>
    <property type="evidence" value="ECO:0007669"/>
    <property type="project" value="InterPro"/>
</dbReference>
<dbReference type="Pfam" id="PF20431">
    <property type="entry name" value="E_motif"/>
    <property type="match status" value="1"/>
</dbReference>
<dbReference type="Gene3D" id="1.25.40.10">
    <property type="entry name" value="Tetratricopeptide repeat domain"/>
    <property type="match status" value="3"/>
</dbReference>